<dbReference type="OrthoDB" id="5505937at2"/>
<keyword evidence="2" id="KW-1185">Reference proteome</keyword>
<dbReference type="EMBL" id="MPIN01000016">
    <property type="protein sequence ID" value="OJH34886.1"/>
    <property type="molecule type" value="Genomic_DNA"/>
</dbReference>
<sequence length="210" mass="23049">MTSDKLVYAGTVEALFLRALENRLTPACRQRLKDAGLDLEQKLSPTYTLDQWKQFLRIAADHVYAGMPAEAAYYSLGERFIDGYFSTLFGRALLGMARLMGPRRTLTQARLCFRTSANCSEVRIVERGPMEVEVWLTDIGADLPTFVAGVLARTTELSGGQRVVALPEGFDGQSATYHVRWSEQTDTAVEAALVPPPSVGGRAPESHPPA</sequence>
<evidence type="ECO:0008006" key="3">
    <source>
        <dbReference type="Google" id="ProtNLM"/>
    </source>
</evidence>
<comment type="caution">
    <text evidence="1">The sequence shown here is derived from an EMBL/GenBank/DDBJ whole genome shotgun (WGS) entry which is preliminary data.</text>
</comment>
<proteinExistence type="predicted"/>
<evidence type="ECO:0000313" key="1">
    <source>
        <dbReference type="EMBL" id="OJH34886.1"/>
    </source>
</evidence>
<evidence type="ECO:0000313" key="2">
    <source>
        <dbReference type="Proteomes" id="UP000182229"/>
    </source>
</evidence>
<name>A0A1L9AY28_9BACT</name>
<protein>
    <recommendedName>
        <fullName evidence="3">TIGR02265 family protein</fullName>
    </recommendedName>
</protein>
<gene>
    <name evidence="1" type="ORF">BON30_40560</name>
</gene>
<dbReference type="Pfam" id="PF09536">
    <property type="entry name" value="DUF2378"/>
    <property type="match status" value="1"/>
</dbReference>
<accession>A0A1L9AY28</accession>
<dbReference type="Proteomes" id="UP000182229">
    <property type="component" value="Unassembled WGS sequence"/>
</dbReference>
<dbReference type="NCBIfam" id="TIGR02265">
    <property type="entry name" value="Mxa_TIGR02265"/>
    <property type="match status" value="1"/>
</dbReference>
<dbReference type="RefSeq" id="WP_071903942.1">
    <property type="nucleotide sequence ID" value="NZ_MPIN01000016.1"/>
</dbReference>
<reference evidence="1 2" key="2">
    <citation type="submission" date="2016-12" db="EMBL/GenBank/DDBJ databases">
        <title>Draft Genome Sequence of Cystobacter ferrugineus Strain Cbfe23.</title>
        <authorList>
            <person name="Akbar S."/>
            <person name="Dowd S.E."/>
            <person name="Stevens D.C."/>
        </authorList>
    </citation>
    <scope>NUCLEOTIDE SEQUENCE [LARGE SCALE GENOMIC DNA]</scope>
    <source>
        <strain evidence="1 2">Cbfe23</strain>
    </source>
</reference>
<reference evidence="2" key="1">
    <citation type="submission" date="2016-11" db="EMBL/GenBank/DDBJ databases">
        <authorList>
            <person name="Shukria A."/>
            <person name="Stevens D.C."/>
        </authorList>
    </citation>
    <scope>NUCLEOTIDE SEQUENCE [LARGE SCALE GENOMIC DNA]</scope>
    <source>
        <strain evidence="2">Cbfe23</strain>
    </source>
</reference>
<dbReference type="InterPro" id="IPR011751">
    <property type="entry name" value="Mxa_paralog_2265"/>
</dbReference>
<dbReference type="AlphaFoldDB" id="A0A1L9AY28"/>
<organism evidence="1 2">
    <name type="scientific">Cystobacter ferrugineus</name>
    <dbReference type="NCBI Taxonomy" id="83449"/>
    <lineage>
        <taxon>Bacteria</taxon>
        <taxon>Pseudomonadati</taxon>
        <taxon>Myxococcota</taxon>
        <taxon>Myxococcia</taxon>
        <taxon>Myxococcales</taxon>
        <taxon>Cystobacterineae</taxon>
        <taxon>Archangiaceae</taxon>
        <taxon>Cystobacter</taxon>
    </lineage>
</organism>